<evidence type="ECO:0000256" key="2">
    <source>
        <dbReference type="SAM" id="Phobius"/>
    </source>
</evidence>
<protein>
    <submittedName>
        <fullName evidence="4">Uncharacterized protein</fullName>
    </submittedName>
</protein>
<keyword evidence="2" id="KW-0472">Membrane</keyword>
<keyword evidence="2" id="KW-1133">Transmembrane helix</keyword>
<dbReference type="InterPro" id="IPR031797">
    <property type="entry name" value="DUF5075"/>
</dbReference>
<dbReference type="Proteomes" id="UP000419144">
    <property type="component" value="Unassembled WGS sequence"/>
</dbReference>
<evidence type="ECO:0000313" key="4">
    <source>
        <dbReference type="EMBL" id="GET86985.1"/>
    </source>
</evidence>
<dbReference type="AlphaFoldDB" id="A0A640KCX3"/>
<reference evidence="4" key="1">
    <citation type="submission" date="2019-11" db="EMBL/GenBank/DDBJ databases">
        <title>Leishmania tarentolae CDS.</title>
        <authorList>
            <person name="Goto Y."/>
            <person name="Yamagishi J."/>
        </authorList>
    </citation>
    <scope>NUCLEOTIDE SEQUENCE [LARGE SCALE GENOMIC DNA]</scope>
    <source>
        <strain evidence="4">Parrot Tar II</strain>
    </source>
</reference>
<feature type="chain" id="PRO_5025039200" evidence="3">
    <location>
        <begin position="28"/>
        <end position="462"/>
    </location>
</feature>
<evidence type="ECO:0000256" key="3">
    <source>
        <dbReference type="SAM" id="SignalP"/>
    </source>
</evidence>
<dbReference type="VEuPathDB" id="TriTrypDB:LtaPh_1312100"/>
<feature type="compositionally biased region" description="Polar residues" evidence="1">
    <location>
        <begin position="410"/>
        <end position="419"/>
    </location>
</feature>
<keyword evidence="3" id="KW-0732">Signal</keyword>
<accession>A0A640KCX3</accession>
<feature type="compositionally biased region" description="Basic and acidic residues" evidence="1">
    <location>
        <begin position="448"/>
        <end position="462"/>
    </location>
</feature>
<dbReference type="PANTHER" id="PTHR35613">
    <property type="entry name" value="C-TYPE LECTIN DOMAIN-CONTAINING PROTEIN"/>
    <property type="match status" value="1"/>
</dbReference>
<feature type="signal peptide" evidence="3">
    <location>
        <begin position="1"/>
        <end position="27"/>
    </location>
</feature>
<dbReference type="OrthoDB" id="273527at2759"/>
<keyword evidence="5" id="KW-1185">Reference proteome</keyword>
<comment type="caution">
    <text evidence="4">The sequence shown here is derived from an EMBL/GenBank/DDBJ whole genome shotgun (WGS) entry which is preliminary data.</text>
</comment>
<evidence type="ECO:0000256" key="1">
    <source>
        <dbReference type="SAM" id="MobiDB-lite"/>
    </source>
</evidence>
<keyword evidence="2" id="KW-0812">Transmembrane</keyword>
<sequence>MRSLASLRFAALLTLFTLCGIVKRAEAVGLPGVLILQIKGYTSFSSSTLVNSGISVSYSTTESVCFNTGGVPASDANTRLSNSIAYWMKLNNGAEDSTVYVGSSAKPSLPNTKCAERAPGFTSPNSDNCYYRWRYGFYDMYSYEGEPGTAFWAGLYLRKDGTEQILNQFQQFVWSPDHIGKTPYPRGYYGGIASYSRDTQGLFRMDGPLVPTENNPFPRRKYMIVCEYQLYPERPPSTTPLPQPVFVNGFKELTWAQSNWWVLFLVCAICVLCILFYIVAYCCITSVKPKEEPPLFQMVIRERVGKAYVVNNELPTMVHQQNGMPSFMPQDQQPLTPEEVQRRQMRYGRGFNPNQPGEQVDMTMGAAGIYSGGDRRQYTGGAMPEDSVGNFKMRNFGMNETDPSPEGAQSDMSGANDSDSIYRASCASLPKRRSGRGRNLSQSFADIELPRAGEINEKDVDL</sequence>
<dbReference type="PANTHER" id="PTHR35613:SF2">
    <property type="entry name" value="C-TYPE LECTIN DOMAIN-CONTAINING PROTEIN"/>
    <property type="match status" value="1"/>
</dbReference>
<organism evidence="4 5">
    <name type="scientific">Leishmania tarentolae</name>
    <name type="common">Sauroleishmania tarentolae</name>
    <dbReference type="NCBI Taxonomy" id="5689"/>
    <lineage>
        <taxon>Eukaryota</taxon>
        <taxon>Discoba</taxon>
        <taxon>Euglenozoa</taxon>
        <taxon>Kinetoplastea</taxon>
        <taxon>Metakinetoplastina</taxon>
        <taxon>Trypanosomatida</taxon>
        <taxon>Trypanosomatidae</taxon>
        <taxon>Leishmaniinae</taxon>
        <taxon>Leishmania</taxon>
        <taxon>lizard Leishmania</taxon>
    </lineage>
</organism>
<dbReference type="EMBL" id="BLBS01000017">
    <property type="protein sequence ID" value="GET86985.1"/>
    <property type="molecule type" value="Genomic_DNA"/>
</dbReference>
<name>A0A640KCX3_LEITA</name>
<gene>
    <name evidence="4" type="ORF">LtaPh_1312100</name>
</gene>
<dbReference type="Pfam" id="PF16825">
    <property type="entry name" value="DUF5075"/>
    <property type="match status" value="1"/>
</dbReference>
<proteinExistence type="predicted"/>
<feature type="transmembrane region" description="Helical" evidence="2">
    <location>
        <begin position="260"/>
        <end position="284"/>
    </location>
</feature>
<evidence type="ECO:0000313" key="5">
    <source>
        <dbReference type="Proteomes" id="UP000419144"/>
    </source>
</evidence>
<feature type="region of interest" description="Disordered" evidence="1">
    <location>
        <begin position="396"/>
        <end position="462"/>
    </location>
</feature>